<dbReference type="EMBL" id="CAMGYJ010000008">
    <property type="protein sequence ID" value="CAI0459144.1"/>
    <property type="molecule type" value="Genomic_DNA"/>
</dbReference>
<reference evidence="1" key="1">
    <citation type="submission" date="2022-08" db="EMBL/GenBank/DDBJ databases">
        <authorList>
            <person name="Gutierrez-Valencia J."/>
        </authorList>
    </citation>
    <scope>NUCLEOTIDE SEQUENCE</scope>
</reference>
<name>A0AAV0NKK4_9ROSI</name>
<evidence type="ECO:0000313" key="2">
    <source>
        <dbReference type="Proteomes" id="UP001154282"/>
    </source>
</evidence>
<protein>
    <submittedName>
        <fullName evidence="1">Uncharacterized protein</fullName>
    </submittedName>
</protein>
<proteinExistence type="predicted"/>
<sequence length="31" mass="3389">MTVAKTPSGGEMYWPPLHLPPKDPRSLLVLG</sequence>
<gene>
    <name evidence="1" type="ORF">LITE_LOCUS33859</name>
</gene>
<accession>A0AAV0NKK4</accession>
<dbReference type="AlphaFoldDB" id="A0AAV0NKK4"/>
<evidence type="ECO:0000313" key="1">
    <source>
        <dbReference type="EMBL" id="CAI0459144.1"/>
    </source>
</evidence>
<comment type="caution">
    <text evidence="1">The sequence shown here is derived from an EMBL/GenBank/DDBJ whole genome shotgun (WGS) entry which is preliminary data.</text>
</comment>
<keyword evidence="2" id="KW-1185">Reference proteome</keyword>
<organism evidence="1 2">
    <name type="scientific">Linum tenue</name>
    <dbReference type="NCBI Taxonomy" id="586396"/>
    <lineage>
        <taxon>Eukaryota</taxon>
        <taxon>Viridiplantae</taxon>
        <taxon>Streptophyta</taxon>
        <taxon>Embryophyta</taxon>
        <taxon>Tracheophyta</taxon>
        <taxon>Spermatophyta</taxon>
        <taxon>Magnoliopsida</taxon>
        <taxon>eudicotyledons</taxon>
        <taxon>Gunneridae</taxon>
        <taxon>Pentapetalae</taxon>
        <taxon>rosids</taxon>
        <taxon>fabids</taxon>
        <taxon>Malpighiales</taxon>
        <taxon>Linaceae</taxon>
        <taxon>Linum</taxon>
    </lineage>
</organism>
<dbReference type="Proteomes" id="UP001154282">
    <property type="component" value="Unassembled WGS sequence"/>
</dbReference>